<dbReference type="SUPFAM" id="SSF52540">
    <property type="entry name" value="P-loop containing nucleoside triphosphate hydrolases"/>
    <property type="match status" value="1"/>
</dbReference>
<dbReference type="InterPro" id="IPR027417">
    <property type="entry name" value="P-loop_NTPase"/>
</dbReference>
<dbReference type="InterPro" id="IPR001806">
    <property type="entry name" value="Small_GTPase"/>
</dbReference>
<dbReference type="NCBIfam" id="TIGR00231">
    <property type="entry name" value="small_GTP"/>
    <property type="match status" value="1"/>
</dbReference>
<dbReference type="AlphaFoldDB" id="A0A6C0EHR1"/>
<dbReference type="Pfam" id="PF00071">
    <property type="entry name" value="Ras"/>
    <property type="match status" value="1"/>
</dbReference>
<organism evidence="2">
    <name type="scientific">viral metagenome</name>
    <dbReference type="NCBI Taxonomy" id="1070528"/>
    <lineage>
        <taxon>unclassified sequences</taxon>
        <taxon>metagenomes</taxon>
        <taxon>organismal metagenomes</taxon>
    </lineage>
</organism>
<accession>A0A6C0EHR1</accession>
<reference evidence="2" key="1">
    <citation type="journal article" date="2020" name="Nature">
        <title>Giant virus diversity and host interactions through global metagenomics.</title>
        <authorList>
            <person name="Schulz F."/>
            <person name="Roux S."/>
            <person name="Paez-Espino D."/>
            <person name="Jungbluth S."/>
            <person name="Walsh D.A."/>
            <person name="Denef V.J."/>
            <person name="McMahon K.D."/>
            <person name="Konstantinidis K.T."/>
            <person name="Eloe-Fadrosh E.A."/>
            <person name="Kyrpides N.C."/>
            <person name="Woyke T."/>
        </authorList>
    </citation>
    <scope>NUCLEOTIDE SEQUENCE</scope>
    <source>
        <strain evidence="2">GVMAG-M-3300001348-25</strain>
    </source>
</reference>
<dbReference type="SMART" id="SM00173">
    <property type="entry name" value="RAS"/>
    <property type="match status" value="1"/>
</dbReference>
<evidence type="ECO:0008006" key="3">
    <source>
        <dbReference type="Google" id="ProtNLM"/>
    </source>
</evidence>
<dbReference type="Gene3D" id="3.40.50.300">
    <property type="entry name" value="P-loop containing nucleotide triphosphate hydrolases"/>
    <property type="match status" value="1"/>
</dbReference>
<name>A0A6C0EHR1_9ZZZZ</name>
<dbReference type="SMART" id="SM00175">
    <property type="entry name" value="RAB"/>
    <property type="match status" value="1"/>
</dbReference>
<sequence length="179" mass="20988">METNTLRFIVLGNTKTGKTTYFNRLKDNYTNKHSTTIGVDVHTFIHKLYNYNSKIIIWDTAGRKRFKSIVNSYIANNCGYILFFDLNNKESFLSLEKWIEEIKHYNTCKHEHPIFLIGNKKDLLQKVDNHDIGNLVEKYKLIYITTSCTDYDSHIIMDAIINEIFVRFIGPNDKCNGIH</sequence>
<dbReference type="InterPro" id="IPR005225">
    <property type="entry name" value="Small_GTP-bd"/>
</dbReference>
<dbReference type="GO" id="GO:0003924">
    <property type="term" value="F:GTPase activity"/>
    <property type="evidence" value="ECO:0007669"/>
    <property type="project" value="InterPro"/>
</dbReference>
<evidence type="ECO:0000256" key="1">
    <source>
        <dbReference type="ARBA" id="ARBA00022741"/>
    </source>
</evidence>
<dbReference type="PANTHER" id="PTHR47978">
    <property type="match status" value="1"/>
</dbReference>
<dbReference type="CDD" id="cd00154">
    <property type="entry name" value="Rab"/>
    <property type="match status" value="1"/>
</dbReference>
<dbReference type="GO" id="GO:0005525">
    <property type="term" value="F:GTP binding"/>
    <property type="evidence" value="ECO:0007669"/>
    <property type="project" value="InterPro"/>
</dbReference>
<dbReference type="EMBL" id="MN738861">
    <property type="protein sequence ID" value="QHT28518.1"/>
    <property type="molecule type" value="Genomic_DNA"/>
</dbReference>
<protein>
    <recommendedName>
        <fullName evidence="3">GTP-binding protein</fullName>
    </recommendedName>
</protein>
<proteinExistence type="predicted"/>
<keyword evidence="1" id="KW-0547">Nucleotide-binding</keyword>
<dbReference type="PROSITE" id="PS51419">
    <property type="entry name" value="RAB"/>
    <property type="match status" value="1"/>
</dbReference>
<evidence type="ECO:0000313" key="2">
    <source>
        <dbReference type="EMBL" id="QHT28518.1"/>
    </source>
</evidence>
<dbReference type="PRINTS" id="PR00449">
    <property type="entry name" value="RASTRNSFRMNG"/>
</dbReference>
<dbReference type="FunFam" id="3.40.50.300:FF:001447">
    <property type="entry name" value="Ras-related protein Rab-1B"/>
    <property type="match status" value="1"/>
</dbReference>